<sequence>MFLSNQHEAKQKPINNPLEKSEKKKTYRGRKDKLLVGARKEERVSFSFSWARANQNCAERSRGIYKLSPDSLLSCAQWIVIFCAAFAAAHGSALFATPLVNTGVSVESRQQDSLGNYAYAYDIKDGATGSINSKAEVGKAIAVAAPLAYAAPAYAAPAYAAPLAYAAPAVAAPVAYGGALGHAGVLGLGYGVGLGHGAAYGLGYGAGLLGVGHGKLLI</sequence>
<proteinExistence type="predicted"/>
<organism evidence="2 3">
    <name type="scientific">Araneus ventricosus</name>
    <name type="common">Orbweaver spider</name>
    <name type="synonym">Epeira ventricosa</name>
    <dbReference type="NCBI Taxonomy" id="182803"/>
    <lineage>
        <taxon>Eukaryota</taxon>
        <taxon>Metazoa</taxon>
        <taxon>Ecdysozoa</taxon>
        <taxon>Arthropoda</taxon>
        <taxon>Chelicerata</taxon>
        <taxon>Arachnida</taxon>
        <taxon>Araneae</taxon>
        <taxon>Araneomorphae</taxon>
        <taxon>Entelegynae</taxon>
        <taxon>Araneoidea</taxon>
        <taxon>Araneidae</taxon>
        <taxon>Araneus</taxon>
    </lineage>
</organism>
<accession>A0A4Y2S9Z3</accession>
<evidence type="ECO:0000313" key="2">
    <source>
        <dbReference type="EMBL" id="GBN85044.1"/>
    </source>
</evidence>
<gene>
    <name evidence="2" type="ORF">AVEN_206355_1</name>
</gene>
<protein>
    <submittedName>
        <fullName evidence="2">Uncharacterized protein</fullName>
    </submittedName>
</protein>
<evidence type="ECO:0000256" key="1">
    <source>
        <dbReference type="SAM" id="MobiDB-lite"/>
    </source>
</evidence>
<reference evidence="2 3" key="1">
    <citation type="journal article" date="2019" name="Sci. Rep.">
        <title>Orb-weaving spider Araneus ventricosus genome elucidates the spidroin gene catalogue.</title>
        <authorList>
            <person name="Kono N."/>
            <person name="Nakamura H."/>
            <person name="Ohtoshi R."/>
            <person name="Moran D.A.P."/>
            <person name="Shinohara A."/>
            <person name="Yoshida Y."/>
            <person name="Fujiwara M."/>
            <person name="Mori M."/>
            <person name="Tomita M."/>
            <person name="Arakawa K."/>
        </authorList>
    </citation>
    <scope>NUCLEOTIDE SEQUENCE [LARGE SCALE GENOMIC DNA]</scope>
</reference>
<dbReference type="AlphaFoldDB" id="A0A4Y2S9Z3"/>
<feature type="region of interest" description="Disordered" evidence="1">
    <location>
        <begin position="1"/>
        <end position="27"/>
    </location>
</feature>
<evidence type="ECO:0000313" key="3">
    <source>
        <dbReference type="Proteomes" id="UP000499080"/>
    </source>
</evidence>
<dbReference type="EMBL" id="BGPR01020592">
    <property type="protein sequence ID" value="GBN85044.1"/>
    <property type="molecule type" value="Genomic_DNA"/>
</dbReference>
<dbReference type="Proteomes" id="UP000499080">
    <property type="component" value="Unassembled WGS sequence"/>
</dbReference>
<keyword evidence="3" id="KW-1185">Reference proteome</keyword>
<name>A0A4Y2S9Z3_ARAVE</name>
<comment type="caution">
    <text evidence="2">The sequence shown here is derived from an EMBL/GenBank/DDBJ whole genome shotgun (WGS) entry which is preliminary data.</text>
</comment>